<dbReference type="AlphaFoldDB" id="A0A939TTG0"/>
<proteinExistence type="predicted"/>
<dbReference type="EMBL" id="JAGFBF010000001">
    <property type="protein sequence ID" value="MBO2988650.1"/>
    <property type="molecule type" value="Genomic_DNA"/>
</dbReference>
<dbReference type="RefSeq" id="WP_208236166.1">
    <property type="nucleotide sequence ID" value="NZ_BAAAQU010000001.1"/>
</dbReference>
<gene>
    <name evidence="3" type="ORF">J4H85_01365</name>
</gene>
<sequence>MERSGTDLTLTIGDEELILRGRYEVLSIVNDIMVAIWFIVGSVLFFSEQTTTIGTWLFLAGSVQLLIRPVIRLSRHVHLRRLDAHGPKESSDDF</sequence>
<keyword evidence="1" id="KW-0472">Membrane</keyword>
<feature type="domain" description="YrhK" evidence="2">
    <location>
        <begin position="22"/>
        <end position="76"/>
    </location>
</feature>
<dbReference type="InterPro" id="IPR025424">
    <property type="entry name" value="YrhK_domain"/>
</dbReference>
<organism evidence="3 4">
    <name type="scientific">Leucobacter tardus</name>
    <dbReference type="NCBI Taxonomy" id="501483"/>
    <lineage>
        <taxon>Bacteria</taxon>
        <taxon>Bacillati</taxon>
        <taxon>Actinomycetota</taxon>
        <taxon>Actinomycetes</taxon>
        <taxon>Micrococcales</taxon>
        <taxon>Microbacteriaceae</taxon>
        <taxon>Leucobacter</taxon>
    </lineage>
</organism>
<keyword evidence="4" id="KW-1185">Reference proteome</keyword>
<protein>
    <submittedName>
        <fullName evidence="3">YrhK family protein</fullName>
    </submittedName>
</protein>
<comment type="caution">
    <text evidence="3">The sequence shown here is derived from an EMBL/GenBank/DDBJ whole genome shotgun (WGS) entry which is preliminary data.</text>
</comment>
<reference evidence="3" key="1">
    <citation type="submission" date="2021-03" db="EMBL/GenBank/DDBJ databases">
        <title>Leucobacter chromiisoli sp. nov., isolated from chromium-containing soil of chemical plant.</title>
        <authorList>
            <person name="Xu Z."/>
        </authorList>
    </citation>
    <scope>NUCLEOTIDE SEQUENCE</scope>
    <source>
        <strain evidence="3">K 70/01</strain>
    </source>
</reference>
<feature type="transmembrane region" description="Helical" evidence="1">
    <location>
        <begin position="53"/>
        <end position="71"/>
    </location>
</feature>
<dbReference type="Pfam" id="PF14145">
    <property type="entry name" value="YrhK"/>
    <property type="match status" value="1"/>
</dbReference>
<dbReference type="Proteomes" id="UP000668403">
    <property type="component" value="Unassembled WGS sequence"/>
</dbReference>
<keyword evidence="1" id="KW-1133">Transmembrane helix</keyword>
<evidence type="ECO:0000256" key="1">
    <source>
        <dbReference type="SAM" id="Phobius"/>
    </source>
</evidence>
<accession>A0A939TTG0</accession>
<name>A0A939TTG0_9MICO</name>
<evidence type="ECO:0000259" key="2">
    <source>
        <dbReference type="Pfam" id="PF14145"/>
    </source>
</evidence>
<evidence type="ECO:0000313" key="3">
    <source>
        <dbReference type="EMBL" id="MBO2988650.1"/>
    </source>
</evidence>
<feature type="transmembrane region" description="Helical" evidence="1">
    <location>
        <begin position="28"/>
        <end position="47"/>
    </location>
</feature>
<evidence type="ECO:0000313" key="4">
    <source>
        <dbReference type="Proteomes" id="UP000668403"/>
    </source>
</evidence>
<keyword evidence="1" id="KW-0812">Transmembrane</keyword>